<dbReference type="EMBL" id="JADKGK010000024">
    <property type="protein sequence ID" value="MBL0005213.1"/>
    <property type="molecule type" value="Genomic_DNA"/>
</dbReference>
<gene>
    <name evidence="2" type="ORF">IPP00_14965</name>
</gene>
<proteinExistence type="predicted"/>
<evidence type="ECO:0000313" key="3">
    <source>
        <dbReference type="Proteomes" id="UP000886632"/>
    </source>
</evidence>
<dbReference type="PANTHER" id="PTHR36113">
    <property type="entry name" value="LYASE, PUTATIVE-RELATED-RELATED"/>
    <property type="match status" value="1"/>
</dbReference>
<dbReference type="InterPro" id="IPR029068">
    <property type="entry name" value="Glyas_Bleomycin-R_OHBP_Dase"/>
</dbReference>
<comment type="caution">
    <text evidence="2">The sequence shown here is derived from an EMBL/GenBank/DDBJ whole genome shotgun (WGS) entry which is preliminary data.</text>
</comment>
<dbReference type="AlphaFoldDB" id="A0A9D7TG12"/>
<feature type="domain" description="VOC" evidence="1">
    <location>
        <begin position="27"/>
        <end position="152"/>
    </location>
</feature>
<dbReference type="Gene3D" id="3.10.180.10">
    <property type="entry name" value="2,3-Dihydroxybiphenyl 1,2-Dioxygenase, domain 1"/>
    <property type="match status" value="1"/>
</dbReference>
<organism evidence="2 3">
    <name type="scientific">Candidatus Phosphoribacter hodrii</name>
    <dbReference type="NCBI Taxonomy" id="2953743"/>
    <lineage>
        <taxon>Bacteria</taxon>
        <taxon>Bacillati</taxon>
        <taxon>Actinomycetota</taxon>
        <taxon>Actinomycetes</taxon>
        <taxon>Micrococcales</taxon>
        <taxon>Dermatophilaceae</taxon>
        <taxon>Candidatus Phosphoribacter</taxon>
    </lineage>
</organism>
<dbReference type="InterPro" id="IPR037523">
    <property type="entry name" value="VOC_core"/>
</dbReference>
<evidence type="ECO:0000259" key="1">
    <source>
        <dbReference type="PROSITE" id="PS51819"/>
    </source>
</evidence>
<dbReference type="InterPro" id="IPR051332">
    <property type="entry name" value="Fosfomycin_Res_Enzymes"/>
</dbReference>
<evidence type="ECO:0000313" key="2">
    <source>
        <dbReference type="EMBL" id="MBL0005213.1"/>
    </source>
</evidence>
<dbReference type="Pfam" id="PF13669">
    <property type="entry name" value="Glyoxalase_4"/>
    <property type="match status" value="1"/>
</dbReference>
<protein>
    <submittedName>
        <fullName evidence="2">VOC family protein</fullName>
    </submittedName>
</protein>
<dbReference type="PANTHER" id="PTHR36113:SF6">
    <property type="entry name" value="FOSFOMYCIN RESISTANCE PROTEIN FOSX"/>
    <property type="match status" value="1"/>
</dbReference>
<name>A0A9D7TG12_9MICO</name>
<sequence>MAVGVNGVGADGEADAGGGRTAYRRGGLHHVEVWVGDLVAARASWGWLLGELGWVFGDDWGHGVAWELGPVYLVVESGPDVAAGGHDRRRPGVNHLAFHAGTRDQVDAIVEAAEGHGWELLFADRHPHAGGPDHYAAYLQDGQGFEVELVAT</sequence>
<dbReference type="Proteomes" id="UP000886632">
    <property type="component" value="Unassembled WGS sequence"/>
</dbReference>
<reference evidence="2" key="1">
    <citation type="submission" date="2020-10" db="EMBL/GenBank/DDBJ databases">
        <title>Connecting structure to function with the recovery of over 1000 high-quality activated sludge metagenome-assembled genomes encoding full-length rRNA genes using long-read sequencing.</title>
        <authorList>
            <person name="Singleton C.M."/>
            <person name="Petriglieri F."/>
            <person name="Kristensen J.M."/>
            <person name="Kirkegaard R.H."/>
            <person name="Michaelsen T.Y."/>
            <person name="Andersen M.H."/>
            <person name="Karst S.M."/>
            <person name="Dueholm M.S."/>
            <person name="Nielsen P.H."/>
            <person name="Albertsen M."/>
        </authorList>
    </citation>
    <scope>NUCLEOTIDE SEQUENCE</scope>
    <source>
        <strain evidence="2">Ribe_18-Q3-R11-54_MAXAC.001</strain>
    </source>
</reference>
<dbReference type="PROSITE" id="PS51819">
    <property type="entry name" value="VOC"/>
    <property type="match status" value="1"/>
</dbReference>
<accession>A0A9D7TG12</accession>
<dbReference type="SUPFAM" id="SSF54593">
    <property type="entry name" value="Glyoxalase/Bleomycin resistance protein/Dihydroxybiphenyl dioxygenase"/>
    <property type="match status" value="1"/>
</dbReference>